<dbReference type="AlphaFoldDB" id="S6EWX8"/>
<accession>S6EWX8</accession>
<sequence length="30" mass="3527">MTKGVMLVRAQRLFFNNDMLEIQLLFAKAK</sequence>
<name>S6EWX8_LACLL</name>
<dbReference type="EMBL" id="CBLU010000006">
    <property type="protein sequence ID" value="CDG03903.1"/>
    <property type="molecule type" value="Genomic_DNA"/>
</dbReference>
<protein>
    <submittedName>
        <fullName evidence="1">Uncharacterized protein</fullName>
    </submittedName>
</protein>
<evidence type="ECO:0000313" key="2">
    <source>
        <dbReference type="Proteomes" id="UP000015361"/>
    </source>
</evidence>
<comment type="caution">
    <text evidence="1">The sequence shown here is derived from an EMBL/GenBank/DDBJ whole genome shotgun (WGS) entry which is preliminary data.</text>
</comment>
<organism evidence="1 2">
    <name type="scientific">Lactococcus lactis subsp. lactis A12</name>
    <dbReference type="NCBI Taxonomy" id="1137134"/>
    <lineage>
        <taxon>Bacteria</taxon>
        <taxon>Bacillati</taxon>
        <taxon>Bacillota</taxon>
        <taxon>Bacilli</taxon>
        <taxon>Lactobacillales</taxon>
        <taxon>Streptococcaceae</taxon>
        <taxon>Lactococcus</taxon>
    </lineage>
</organism>
<gene>
    <name evidence="1" type="ORF">O9U_08455</name>
</gene>
<evidence type="ECO:0000313" key="1">
    <source>
        <dbReference type="EMBL" id="CDG03903.1"/>
    </source>
</evidence>
<dbReference type="Proteomes" id="UP000015361">
    <property type="component" value="Unassembled WGS sequence"/>
</dbReference>
<reference evidence="1 2" key="1">
    <citation type="journal article" date="2013" name="Appl. Environ. Microbiol.">
        <title>The Carbohydrate Metabolism Signature of Lactococcus lactis Strain A12 Reveals Its Sourdough Ecosystem Origin.</title>
        <authorList>
            <person name="Passerini D."/>
            <person name="Coddeville M."/>
            <person name="Le Bourgeois P."/>
            <person name="Loubiere P."/>
            <person name="Ritzenthaler P."/>
            <person name="Fontagne-Faucher C."/>
            <person name="Daveran-Mingot M.L."/>
            <person name="Cocaign-Bousquet M."/>
        </authorList>
    </citation>
    <scope>NUCLEOTIDE SEQUENCE [LARGE SCALE GENOMIC DNA]</scope>
    <source>
        <strain evidence="1 2">A12</strain>
    </source>
</reference>
<proteinExistence type="predicted"/>